<sequence length="1247" mass="141066">MSEITSVESIAEFYIYDDDVTLPHIRVLETIYEGKEIQVICCSIEESNHLIMDKRVSTLDDDDDSEIITRFTEGLNKFNLNNHNNDTFSLETYRLRELTVREMLIEMNNDILAHEGTDKFYGMVPVYKRSISRVVNCDKIDGEGSQAPTHASRQQRVSLSNIRYTNRRDSILPENTVNEDFSKFDITQLIRPLDHKDLQFADSATLVTSVVTSVTSAVSGFFSDYLYLPIGSPDVDVVSQLRSLIQRYNDNEIFKENRLDNIITSIIIANESGVSKIFYYEKLFAILNDLKELKEIMSELVGLNYKEVEGFKTIFRRQLDCIEQAIEYIIESQLKRNKWEPDDKPEYILRCGVLSGEIVSAEQALAEIDNNLPSSERRELAIGYINEYLIIVNDKLESADSTYNTKNRHLNASLKEHITKYVEYMMELEPNYSPINTATLNSNISSGRMSISESENYEEESIGSLEPESFDQLIYHLTSDEEYKRTKLYNLANKVKESLGHFIKQNAQNTYTMSYGNVMGNDIFSGAEEHGNIIKMILESELTIMNFINNPLASLEYFGIKLELLLAHKILLDDLKNALTEPKEIGIAVSEVVWTENKINAIEHILPLLEKISINNRQLENTSKNYLSLQGRLCDLLNDLNSLSIRVYKSLCENTVKTLTEANKKTIDFVNECNKKNAALTIIKERRDAMSSGVARNKLDEEIRNIQKSIDDKKARIIISDGEYNKKLLGLKKEFIDVRDNLNTTDFTHLPSKSWTLTTRMTNAFRNMFSSFKYDKSVSEQVIHDLILDRQLAKNGMKSITDAYKQLVIKILSMNANDSLSISDFNLSSLTSLFQSTYQWVLNHPIESEEFIANITLSFSLLNESSDNLNDTVTTIIQSAEMKNIVHSILLGDREHLPNQEQFILSPEMIAILHLSKYLPYLISITKSTLDKENRGLNKIAGLFPYGGSVIAGLLTCWLKKEAISQLSGRQRTEIIVSSISYAMKQQEGGIKAIASHFAHRIAQREALNEVGTLLRDNAEVGIVQAIKRSWKDTTNWWKYAPLSTKALSVLLGVSSTALFTAIIAGGLIATVGTAGALPIAVISVASILGGSIAGTASTKVIVRFLQRFNVLHMNDVAGRVRKEMTRERIAAAFKEVNSVPQEDIDKIEVSVKKKLSDDKQNSSITSNEYTENIVNQVRDDVDRELDEADDKIIAAAMDNSCNKTHFGMITKDEYVQCLPNIKKVLSEMNLPMKTSVSYEIESYASL</sequence>
<organism evidence="2 3">
    <name type="scientific">Yersinia aleksiciae</name>
    <dbReference type="NCBI Taxonomy" id="263819"/>
    <lineage>
        <taxon>Bacteria</taxon>
        <taxon>Pseudomonadati</taxon>
        <taxon>Pseudomonadota</taxon>
        <taxon>Gammaproteobacteria</taxon>
        <taxon>Enterobacterales</taxon>
        <taxon>Yersiniaceae</taxon>
        <taxon>Yersinia</taxon>
    </lineage>
</organism>
<feature type="transmembrane region" description="Helical" evidence="1">
    <location>
        <begin position="940"/>
        <end position="959"/>
    </location>
</feature>
<evidence type="ECO:0000313" key="2">
    <source>
        <dbReference type="EMBL" id="AKP34747.1"/>
    </source>
</evidence>
<dbReference type="EMBL" id="CP011975">
    <property type="protein sequence ID" value="AKP34747.1"/>
    <property type="molecule type" value="Genomic_DNA"/>
</dbReference>
<keyword evidence="1" id="KW-1133">Transmembrane helix</keyword>
<evidence type="ECO:0000313" key="3">
    <source>
        <dbReference type="Proteomes" id="UP000069914"/>
    </source>
</evidence>
<dbReference type="Proteomes" id="UP000069914">
    <property type="component" value="Chromosome"/>
</dbReference>
<reference evidence="2 3" key="1">
    <citation type="journal article" date="2015" name="Genome Announc.">
        <title>De Novo Genome Sequence of Yersinia aleksiciae Y159T.</title>
        <authorList>
            <person name="Sprague L.D."/>
            <person name="Neubauer H."/>
        </authorList>
    </citation>
    <scope>NUCLEOTIDE SEQUENCE [LARGE SCALE GENOMIC DNA]</scope>
    <source>
        <strain evidence="2 3">159</strain>
    </source>
</reference>
<proteinExistence type="predicted"/>
<protein>
    <submittedName>
        <fullName evidence="2">Uncharacterized protein</fullName>
    </submittedName>
</protein>
<keyword evidence="1" id="KW-0812">Transmembrane</keyword>
<dbReference type="GeneID" id="61903202"/>
<feature type="transmembrane region" description="Helical" evidence="1">
    <location>
        <begin position="1047"/>
        <end position="1070"/>
    </location>
</feature>
<name>A0ABM5UG13_YERAE</name>
<keyword evidence="1" id="KW-0472">Membrane</keyword>
<dbReference type="RefSeq" id="WP_048619660.1">
    <property type="nucleotide sequence ID" value="NZ_CABMLM010000011.1"/>
</dbReference>
<gene>
    <name evidence="2" type="ORF">ACZ76_15080</name>
</gene>
<evidence type="ECO:0000256" key="1">
    <source>
        <dbReference type="SAM" id="Phobius"/>
    </source>
</evidence>
<accession>A0ABM5UG13</accession>
<feature type="transmembrane region" description="Helical" evidence="1">
    <location>
        <begin position="1076"/>
        <end position="1098"/>
    </location>
</feature>
<keyword evidence="3" id="KW-1185">Reference proteome</keyword>